<gene>
    <name evidence="1" type="ORF">HNQ73_001198</name>
</gene>
<protein>
    <submittedName>
        <fullName evidence="1">Uncharacterized protein</fullName>
    </submittedName>
</protein>
<keyword evidence="2" id="KW-1185">Reference proteome</keyword>
<name>A0A841K6A2_9HYPH</name>
<dbReference type="EMBL" id="JACHEH010000002">
    <property type="protein sequence ID" value="MBB6167580.1"/>
    <property type="molecule type" value="Genomic_DNA"/>
</dbReference>
<reference evidence="1 2" key="1">
    <citation type="submission" date="2020-08" db="EMBL/GenBank/DDBJ databases">
        <title>Genomic Encyclopedia of Type Strains, Phase IV (KMG-IV): sequencing the most valuable type-strain genomes for metagenomic binning, comparative biology and taxonomic classification.</title>
        <authorList>
            <person name="Goeker M."/>
        </authorList>
    </citation>
    <scope>NUCLEOTIDE SEQUENCE [LARGE SCALE GENOMIC DNA]</scope>
    <source>
        <strain evidence="1 2">DSM 101465</strain>
    </source>
</reference>
<dbReference type="RefSeq" id="WP_183333211.1">
    <property type="nucleotide sequence ID" value="NZ_BMHX01000002.1"/>
</dbReference>
<dbReference type="Proteomes" id="UP000588017">
    <property type="component" value="Unassembled WGS sequence"/>
</dbReference>
<dbReference type="AlphaFoldDB" id="A0A841K6A2"/>
<evidence type="ECO:0000313" key="2">
    <source>
        <dbReference type="Proteomes" id="UP000588017"/>
    </source>
</evidence>
<organism evidence="1 2">
    <name type="scientific">Chelatococcus composti</name>
    <dbReference type="NCBI Taxonomy" id="1743235"/>
    <lineage>
        <taxon>Bacteria</taxon>
        <taxon>Pseudomonadati</taxon>
        <taxon>Pseudomonadota</taxon>
        <taxon>Alphaproteobacteria</taxon>
        <taxon>Hyphomicrobiales</taxon>
        <taxon>Chelatococcaceae</taxon>
        <taxon>Chelatococcus</taxon>
    </lineage>
</organism>
<sequence>MDRRNFGSDESGGFNEITKQYKADPSIENYVRLRRANPSAEIEVRAVGSFESMFYMRDELERHGTQIFSVAFWMPIRTR</sequence>
<evidence type="ECO:0000313" key="1">
    <source>
        <dbReference type="EMBL" id="MBB6167580.1"/>
    </source>
</evidence>
<comment type="caution">
    <text evidence="1">The sequence shown here is derived from an EMBL/GenBank/DDBJ whole genome shotgun (WGS) entry which is preliminary data.</text>
</comment>
<accession>A0A841K6A2</accession>
<proteinExistence type="predicted"/>